<dbReference type="SFLD" id="SFLDG01129">
    <property type="entry name" value="C1.5:_HAD__Beta-PGM__Phosphata"/>
    <property type="match status" value="1"/>
</dbReference>
<dbReference type="InterPro" id="IPR006439">
    <property type="entry name" value="HAD-SF_hydro_IA"/>
</dbReference>
<dbReference type="PANTHER" id="PTHR43434:SF3">
    <property type="entry name" value="GMP_IMP NUCLEOTIDASE YRFG"/>
    <property type="match status" value="1"/>
</dbReference>
<dbReference type="CDD" id="cd07505">
    <property type="entry name" value="HAD_BPGM-like"/>
    <property type="match status" value="1"/>
</dbReference>
<dbReference type="InterPro" id="IPR023214">
    <property type="entry name" value="HAD_sf"/>
</dbReference>
<dbReference type="NCBIfam" id="TIGR01509">
    <property type="entry name" value="HAD-SF-IA-v3"/>
    <property type="match status" value="1"/>
</dbReference>
<dbReference type="Pfam" id="PF00702">
    <property type="entry name" value="Hydrolase"/>
    <property type="match status" value="1"/>
</dbReference>
<gene>
    <name evidence="1" type="ORF">RM532_09940</name>
</gene>
<dbReference type="PANTHER" id="PTHR43434">
    <property type="entry name" value="PHOSPHOGLYCOLATE PHOSPHATASE"/>
    <property type="match status" value="1"/>
</dbReference>
<comment type="caution">
    <text evidence="1">The sequence shown here is derived from an EMBL/GenBank/DDBJ whole genome shotgun (WGS) entry which is preliminary data.</text>
</comment>
<keyword evidence="2" id="KW-1185">Reference proteome</keyword>
<dbReference type="Proteomes" id="UP001251857">
    <property type="component" value="Unassembled WGS sequence"/>
</dbReference>
<dbReference type="InterPro" id="IPR036412">
    <property type="entry name" value="HAD-like_sf"/>
</dbReference>
<dbReference type="SFLD" id="SFLDS00003">
    <property type="entry name" value="Haloacid_Dehalogenase"/>
    <property type="match status" value="1"/>
</dbReference>
<dbReference type="EMBL" id="JAVRIB010000009">
    <property type="protein sequence ID" value="MDT0635274.1"/>
    <property type="molecule type" value="Genomic_DNA"/>
</dbReference>
<name>A0ABU3C146_9GAMM</name>
<dbReference type="Gene3D" id="3.40.50.1000">
    <property type="entry name" value="HAD superfamily/HAD-like"/>
    <property type="match status" value="1"/>
</dbReference>
<evidence type="ECO:0000313" key="1">
    <source>
        <dbReference type="EMBL" id="MDT0635274.1"/>
    </source>
</evidence>
<keyword evidence="1" id="KW-0378">Hydrolase</keyword>
<dbReference type="InterPro" id="IPR050155">
    <property type="entry name" value="HAD-like_hydrolase_sf"/>
</dbReference>
<dbReference type="RefSeq" id="WP_311653171.1">
    <property type="nucleotide sequence ID" value="NZ_JAVRIB010000009.1"/>
</dbReference>
<dbReference type="GO" id="GO:0016787">
    <property type="term" value="F:hydrolase activity"/>
    <property type="evidence" value="ECO:0007669"/>
    <property type="project" value="UniProtKB-KW"/>
</dbReference>
<dbReference type="SUPFAM" id="SSF56784">
    <property type="entry name" value="HAD-like"/>
    <property type="match status" value="1"/>
</dbReference>
<sequence length="221" mass="24692">MTHRIVDWAQVDTVLLDMDGTLLDLHFDNRFWNEHLPRCYAQARGLDEQAARAELMPVFEHHAGQLNWYCTDFWSRTTALDIMALKQDLRDLIQPLPGALAFLDAVTAAGRPAWIVTNAHPDVVALKMECTGLASRFAGIVTSHDIGHAKEHPDFWTGLAERIDFQRERALFVDDSPAVVAAARTYGIGQVVAIARPDTRAAVREHVHRPVVDGVADIRPD</sequence>
<proteinExistence type="predicted"/>
<evidence type="ECO:0000313" key="2">
    <source>
        <dbReference type="Proteomes" id="UP001251857"/>
    </source>
</evidence>
<organism evidence="1 2">
    <name type="scientific">Spectribacter hydrogenoxidans</name>
    <dbReference type="NCBI Taxonomy" id="3075608"/>
    <lineage>
        <taxon>Bacteria</taxon>
        <taxon>Pseudomonadati</taxon>
        <taxon>Pseudomonadota</taxon>
        <taxon>Gammaproteobacteria</taxon>
        <taxon>Salinisphaerales</taxon>
        <taxon>Salinisphaeraceae</taxon>
        <taxon>Spectribacter</taxon>
    </lineage>
</organism>
<accession>A0ABU3C146</accession>
<protein>
    <submittedName>
        <fullName evidence="1">HAD-IA family hydrolase</fullName>
    </submittedName>
</protein>
<reference evidence="1 2" key="1">
    <citation type="submission" date="2023-09" db="EMBL/GenBank/DDBJ databases">
        <authorList>
            <person name="Rey-Velasco X."/>
        </authorList>
    </citation>
    <scope>NUCLEOTIDE SEQUENCE [LARGE SCALE GENOMIC DNA]</scope>
    <source>
        <strain evidence="1 2">W335</strain>
    </source>
</reference>